<dbReference type="InterPro" id="IPR001810">
    <property type="entry name" value="F-box_dom"/>
</dbReference>
<sequence>MARPNTGTFQDLPVELHLQISDFLDYPTRLILSQTNRYFRSLVKVERPTTVEQQGLYLCAIETWERYHGYYACSYCLQLLPEKMFSDDQITGERGKDEAQNHLRFCIDCGIHEEIYEPAEQIWINGRLHFLCEECLELRGYGIFCSECSSCECCMASKMSENEMEDFVNQKLVDVDCPCCGTVGYYLQDLGEPEYGEDPAVLRVLPLTMIRPALRFSDDDSSETTDTEIDEDNDTEEETC</sequence>
<gene>
    <name evidence="3" type="ORF">PVAR5_3149</name>
</gene>
<comment type="caution">
    <text evidence="3">The sequence shown here is derived from an EMBL/GenBank/DDBJ whole genome shotgun (WGS) entry which is preliminary data.</text>
</comment>
<dbReference type="InParanoid" id="V5FRA1"/>
<keyword evidence="4" id="KW-1185">Reference proteome</keyword>
<name>V5FRA1_BYSSN</name>
<evidence type="ECO:0000259" key="2">
    <source>
        <dbReference type="SMART" id="SM00256"/>
    </source>
</evidence>
<feature type="compositionally biased region" description="Acidic residues" evidence="1">
    <location>
        <begin position="219"/>
        <end position="240"/>
    </location>
</feature>
<dbReference type="InterPro" id="IPR036047">
    <property type="entry name" value="F-box-like_dom_sf"/>
</dbReference>
<proteinExistence type="predicted"/>
<organism evidence="3 4">
    <name type="scientific">Byssochlamys spectabilis (strain No. 5 / NBRC 109023)</name>
    <name type="common">Paecilomyces variotii</name>
    <dbReference type="NCBI Taxonomy" id="1356009"/>
    <lineage>
        <taxon>Eukaryota</taxon>
        <taxon>Fungi</taxon>
        <taxon>Dikarya</taxon>
        <taxon>Ascomycota</taxon>
        <taxon>Pezizomycotina</taxon>
        <taxon>Eurotiomycetes</taxon>
        <taxon>Eurotiomycetidae</taxon>
        <taxon>Eurotiales</taxon>
        <taxon>Thermoascaceae</taxon>
        <taxon>Paecilomyces</taxon>
    </lineage>
</organism>
<protein>
    <recommendedName>
        <fullName evidence="2">F-box domain-containing protein</fullName>
    </recommendedName>
</protein>
<dbReference type="HOGENOM" id="CLU_1267258_0_0_1"/>
<dbReference type="Proteomes" id="UP000018001">
    <property type="component" value="Unassembled WGS sequence"/>
</dbReference>
<dbReference type="Pfam" id="PF00646">
    <property type="entry name" value="F-box"/>
    <property type="match status" value="1"/>
</dbReference>
<dbReference type="OrthoDB" id="5281164at2759"/>
<evidence type="ECO:0000256" key="1">
    <source>
        <dbReference type="SAM" id="MobiDB-lite"/>
    </source>
</evidence>
<dbReference type="SUPFAM" id="SSF81383">
    <property type="entry name" value="F-box domain"/>
    <property type="match status" value="1"/>
</dbReference>
<feature type="region of interest" description="Disordered" evidence="1">
    <location>
        <begin position="216"/>
        <end position="240"/>
    </location>
</feature>
<accession>V5FRA1</accession>
<dbReference type="eggNOG" id="ENOG502SYD7">
    <property type="taxonomic scope" value="Eukaryota"/>
</dbReference>
<reference evidence="4" key="1">
    <citation type="journal article" date="2014" name="Genome Announc.">
        <title>Draft genome sequence of the formaldehyde-resistant fungus Byssochlamys spectabilis No. 5 (anamorph Paecilomyces variotii No. 5) (NBRC109023).</title>
        <authorList>
            <person name="Oka T."/>
            <person name="Ekino K."/>
            <person name="Fukuda K."/>
            <person name="Nomura Y."/>
        </authorList>
    </citation>
    <scope>NUCLEOTIDE SEQUENCE [LARGE SCALE GENOMIC DNA]</scope>
    <source>
        <strain evidence="4">No. 5 / NBRC 109023</strain>
    </source>
</reference>
<evidence type="ECO:0000313" key="3">
    <source>
        <dbReference type="EMBL" id="GAD94523.1"/>
    </source>
</evidence>
<dbReference type="SMART" id="SM00256">
    <property type="entry name" value="FBOX"/>
    <property type="match status" value="1"/>
</dbReference>
<feature type="domain" description="F-box" evidence="2">
    <location>
        <begin position="12"/>
        <end position="52"/>
    </location>
</feature>
<dbReference type="EMBL" id="BAUL01000094">
    <property type="protein sequence ID" value="GAD94523.1"/>
    <property type="molecule type" value="Genomic_DNA"/>
</dbReference>
<evidence type="ECO:0000313" key="4">
    <source>
        <dbReference type="Proteomes" id="UP000018001"/>
    </source>
</evidence>
<dbReference type="AlphaFoldDB" id="V5FRA1"/>